<dbReference type="InterPro" id="IPR015443">
    <property type="entry name" value="Aldose_1-epimerase"/>
</dbReference>
<dbReference type="NCBIfam" id="NF008277">
    <property type="entry name" value="PRK11055.1"/>
    <property type="match status" value="1"/>
</dbReference>
<evidence type="ECO:0000256" key="5">
    <source>
        <dbReference type="ARBA" id="ARBA00022837"/>
    </source>
</evidence>
<accession>A0ABT6V7W7</accession>
<dbReference type="PANTHER" id="PTHR10091">
    <property type="entry name" value="ALDOSE-1-EPIMERASE"/>
    <property type="match status" value="1"/>
</dbReference>
<proteinExistence type="inferred from homology"/>
<keyword evidence="7 8" id="KW-0119">Carbohydrate metabolism</keyword>
<evidence type="ECO:0000313" key="10">
    <source>
        <dbReference type="Proteomes" id="UP001243403"/>
    </source>
</evidence>
<evidence type="ECO:0000256" key="3">
    <source>
        <dbReference type="ARBA" id="ARBA00006206"/>
    </source>
</evidence>
<comment type="subunit">
    <text evidence="4">Monomer.</text>
</comment>
<dbReference type="InterPro" id="IPR011013">
    <property type="entry name" value="Gal_mutarotase_sf_dom"/>
</dbReference>
<name>A0ABT6V7W7_9FLAO</name>
<evidence type="ECO:0000256" key="8">
    <source>
        <dbReference type="PIRNR" id="PIRNR005096"/>
    </source>
</evidence>
<dbReference type="RefSeq" id="WP_282715695.1">
    <property type="nucleotide sequence ID" value="NZ_JASCRZ010000001.1"/>
</dbReference>
<comment type="cofactor">
    <cofactor evidence="1">
        <name>Ca(2+)</name>
        <dbReference type="ChEBI" id="CHEBI:29108"/>
    </cofactor>
</comment>
<evidence type="ECO:0000256" key="4">
    <source>
        <dbReference type="ARBA" id="ARBA00011245"/>
    </source>
</evidence>
<dbReference type="InterPro" id="IPR008183">
    <property type="entry name" value="Aldose_1/G6P_1-epimerase"/>
</dbReference>
<evidence type="ECO:0000256" key="7">
    <source>
        <dbReference type="ARBA" id="ARBA00023277"/>
    </source>
</evidence>
<comment type="similarity">
    <text evidence="3 8">Belongs to the aldose epimerase family.</text>
</comment>
<evidence type="ECO:0000256" key="1">
    <source>
        <dbReference type="ARBA" id="ARBA00001913"/>
    </source>
</evidence>
<comment type="caution">
    <text evidence="9">The sequence shown here is derived from an EMBL/GenBank/DDBJ whole genome shotgun (WGS) entry which is preliminary data.</text>
</comment>
<keyword evidence="10" id="KW-1185">Reference proteome</keyword>
<dbReference type="Gene3D" id="2.70.98.10">
    <property type="match status" value="1"/>
</dbReference>
<evidence type="ECO:0000313" key="9">
    <source>
        <dbReference type="EMBL" id="MDI5894313.1"/>
    </source>
</evidence>
<dbReference type="InterPro" id="IPR047215">
    <property type="entry name" value="Galactose_mutarotase-like"/>
</dbReference>
<dbReference type="CDD" id="cd09019">
    <property type="entry name" value="galactose_mutarotase_like"/>
    <property type="match status" value="1"/>
</dbReference>
<protein>
    <recommendedName>
        <fullName evidence="8">Aldose 1-epimerase</fullName>
        <ecNumber evidence="8">5.1.3.3</ecNumber>
    </recommendedName>
</protein>
<gene>
    <name evidence="9" type="ORF">QLS65_05380</name>
</gene>
<dbReference type="EC" id="5.1.3.3" evidence="8"/>
<evidence type="ECO:0000256" key="2">
    <source>
        <dbReference type="ARBA" id="ARBA00005028"/>
    </source>
</evidence>
<reference evidence="9 10" key="1">
    <citation type="submission" date="2023-04" db="EMBL/GenBank/DDBJ databases">
        <title>Two novel species of Flavobacterium.</title>
        <authorList>
            <person name="Liu Q."/>
            <person name="Xin Y.-H."/>
        </authorList>
    </citation>
    <scope>NUCLEOTIDE SEQUENCE [LARGE SCALE GENOMIC DNA]</scope>
    <source>
        <strain evidence="9 10">LB1P51</strain>
    </source>
</reference>
<dbReference type="PIRSF" id="PIRSF005096">
    <property type="entry name" value="GALM"/>
    <property type="match status" value="1"/>
</dbReference>
<keyword evidence="5" id="KW-0106">Calcium</keyword>
<comment type="catalytic activity">
    <reaction evidence="8">
        <text>alpha-D-glucose = beta-D-glucose</text>
        <dbReference type="Rhea" id="RHEA:10264"/>
        <dbReference type="ChEBI" id="CHEBI:15903"/>
        <dbReference type="ChEBI" id="CHEBI:17925"/>
        <dbReference type="EC" id="5.1.3.3"/>
    </reaction>
</comment>
<dbReference type="SUPFAM" id="SSF74650">
    <property type="entry name" value="Galactose mutarotase-like"/>
    <property type="match status" value="1"/>
</dbReference>
<dbReference type="Pfam" id="PF01263">
    <property type="entry name" value="Aldose_epim"/>
    <property type="match status" value="1"/>
</dbReference>
<dbReference type="EMBL" id="JASCRZ010000001">
    <property type="protein sequence ID" value="MDI5894313.1"/>
    <property type="molecule type" value="Genomic_DNA"/>
</dbReference>
<comment type="pathway">
    <text evidence="2 8">Carbohydrate metabolism; hexose metabolism.</text>
</comment>
<sequence length="350" mass="39426">MKIKHISHFKANSAVELFGFTSDGEEVSLYELTNKNGMQLKVTNYGATITSLKMPLKSGEFVDVVLGFDTLEAYIKSFDLESAPYFGATVGRFAGRISDSEFVLNGTSIHLKKNHKSHSLHGGNGGFSQKIWKVKNIHNGKNPSMTLAYFSPDQEENFPGDLSVELTYTLSDANELMINYTASTTKDTVVNLTHHSYFNLDGHKSNVSEQEIMVNSHRLLEKTNENIPTGRFLNVANCPFDFTSPRNCPSKIDNTFILNKENEFAASLFNKSNNLKMSVYTNQPGVHIYVGGNCFNTLKGKENADYHPLSGICFETQNFPNAPNYKHFPNSVLRKEELYYHKTIYKFQSF</sequence>
<keyword evidence="6 8" id="KW-0413">Isomerase</keyword>
<dbReference type="InterPro" id="IPR014718">
    <property type="entry name" value="GH-type_carb-bd"/>
</dbReference>
<organism evidence="9 10">
    <name type="scientific">Flavobacterium algoritolerans</name>
    <dbReference type="NCBI Taxonomy" id="3041254"/>
    <lineage>
        <taxon>Bacteria</taxon>
        <taxon>Pseudomonadati</taxon>
        <taxon>Bacteroidota</taxon>
        <taxon>Flavobacteriia</taxon>
        <taxon>Flavobacteriales</taxon>
        <taxon>Flavobacteriaceae</taxon>
        <taxon>Flavobacterium</taxon>
    </lineage>
</organism>
<evidence type="ECO:0000256" key="6">
    <source>
        <dbReference type="ARBA" id="ARBA00023235"/>
    </source>
</evidence>
<dbReference type="GO" id="GO:0016853">
    <property type="term" value="F:isomerase activity"/>
    <property type="evidence" value="ECO:0007669"/>
    <property type="project" value="UniProtKB-KW"/>
</dbReference>
<dbReference type="Proteomes" id="UP001243403">
    <property type="component" value="Unassembled WGS sequence"/>
</dbReference>
<dbReference type="PANTHER" id="PTHR10091:SF0">
    <property type="entry name" value="GALACTOSE MUTAROTASE"/>
    <property type="match status" value="1"/>
</dbReference>